<feature type="transmembrane region" description="Helical" evidence="1">
    <location>
        <begin position="45"/>
        <end position="68"/>
    </location>
</feature>
<proteinExistence type="predicted"/>
<evidence type="ECO:0000313" key="2">
    <source>
        <dbReference type="EMBL" id="APE36809.1"/>
    </source>
</evidence>
<dbReference type="KEGG" id="nsl:BOX37_25975"/>
<reference evidence="2" key="1">
    <citation type="submission" date="2016-11" db="EMBL/GenBank/DDBJ databases">
        <authorList>
            <person name="Jaros S."/>
            <person name="Januszkiewicz K."/>
            <person name="Wedrychowicz H."/>
        </authorList>
    </citation>
    <scope>NUCLEOTIDE SEQUENCE [LARGE SCALE GENOMIC DNA]</scope>
    <source>
        <strain evidence="2">Y48</strain>
    </source>
</reference>
<dbReference type="EMBL" id="CP018082">
    <property type="protein sequence ID" value="APE36809.1"/>
    <property type="molecule type" value="Genomic_DNA"/>
</dbReference>
<feature type="transmembrane region" description="Helical" evidence="1">
    <location>
        <begin position="12"/>
        <end position="33"/>
    </location>
</feature>
<evidence type="ECO:0000313" key="3">
    <source>
        <dbReference type="Proteomes" id="UP000183810"/>
    </source>
</evidence>
<dbReference type="RefSeq" id="WP_071929992.1">
    <property type="nucleotide sequence ID" value="NZ_CP018082.1"/>
</dbReference>
<keyword evidence="1" id="KW-0472">Membrane</keyword>
<dbReference type="OrthoDB" id="4570479at2"/>
<name>A0A1J0VXT2_9NOCA</name>
<dbReference type="Proteomes" id="UP000183810">
    <property type="component" value="Chromosome"/>
</dbReference>
<keyword evidence="1" id="KW-1133">Transmembrane helix</keyword>
<gene>
    <name evidence="2" type="ORF">BOX37_25975</name>
</gene>
<keyword evidence="1" id="KW-0812">Transmembrane</keyword>
<sequence length="106" mass="10533">MHVTDPAVQLLGMNPIFAAVVGYAAQAGVVSALRRSAYAPLLGRLTAALIWGCGGVASLTVVGISTAITVPLALTVLTVVVAMLALAFVSGLIRPAPVTAPLPAGT</sequence>
<keyword evidence="3" id="KW-1185">Reference proteome</keyword>
<organism evidence="2 3">
    <name type="scientific">Nocardia mangyaensis</name>
    <dbReference type="NCBI Taxonomy" id="2213200"/>
    <lineage>
        <taxon>Bacteria</taxon>
        <taxon>Bacillati</taxon>
        <taxon>Actinomycetota</taxon>
        <taxon>Actinomycetes</taxon>
        <taxon>Mycobacteriales</taxon>
        <taxon>Nocardiaceae</taxon>
        <taxon>Nocardia</taxon>
    </lineage>
</organism>
<evidence type="ECO:0000256" key="1">
    <source>
        <dbReference type="SAM" id="Phobius"/>
    </source>
</evidence>
<protein>
    <submittedName>
        <fullName evidence="2">Uncharacterized protein</fullName>
    </submittedName>
</protein>
<accession>A0A1J0VXT2</accession>
<feature type="transmembrane region" description="Helical" evidence="1">
    <location>
        <begin position="74"/>
        <end position="93"/>
    </location>
</feature>
<dbReference type="AlphaFoldDB" id="A0A1J0VXT2"/>